<name>A0A2B1KB40_BACCE</name>
<comment type="caution">
    <text evidence="2">The sequence shown here is derived from an EMBL/GenBank/DDBJ whole genome shotgun (WGS) entry which is preliminary data.</text>
</comment>
<evidence type="ECO:0000313" key="4">
    <source>
        <dbReference type="Proteomes" id="UP000225182"/>
    </source>
</evidence>
<organism evidence="2 4">
    <name type="scientific">Bacillus cereus</name>
    <dbReference type="NCBI Taxonomy" id="1396"/>
    <lineage>
        <taxon>Bacteria</taxon>
        <taxon>Bacillati</taxon>
        <taxon>Bacillota</taxon>
        <taxon>Bacilli</taxon>
        <taxon>Bacillales</taxon>
        <taxon>Bacillaceae</taxon>
        <taxon>Bacillus</taxon>
        <taxon>Bacillus cereus group</taxon>
    </lineage>
</organism>
<accession>A0A2B1KB40</accession>
<evidence type="ECO:0000313" key="3">
    <source>
        <dbReference type="Proteomes" id="UP000220635"/>
    </source>
</evidence>
<evidence type="ECO:0000313" key="2">
    <source>
        <dbReference type="EMBL" id="PFN21252.1"/>
    </source>
</evidence>
<sequence length="82" mass="9551">MMNIKISADKKEEIVAQIQQFFMEEDLDEIGRFQAERLIEEMIKLIGPFAYNQAIGDARKLVTEKLSNIEEDLYVLEKNEGK</sequence>
<proteinExistence type="predicted"/>
<reference evidence="3 4" key="1">
    <citation type="submission" date="2017-09" db="EMBL/GenBank/DDBJ databases">
        <title>Large-scale bioinformatics analysis of Bacillus genomes uncovers conserved roles of natural products in bacterial physiology.</title>
        <authorList>
            <consortium name="Agbiome Team Llc"/>
            <person name="Bleich R.M."/>
            <person name="Grubbs K.J."/>
            <person name="Santa Maria K.C."/>
            <person name="Allen S.E."/>
            <person name="Farag S."/>
            <person name="Shank E.A."/>
            <person name="Bowers A."/>
        </authorList>
    </citation>
    <scope>NUCLEOTIDE SEQUENCE [LARGE SCALE GENOMIC DNA]</scope>
    <source>
        <strain evidence="1 3">AFS010695</strain>
        <strain evidence="2 4">AFS076905</strain>
    </source>
</reference>
<dbReference type="Proteomes" id="UP000225182">
    <property type="component" value="Unassembled WGS sequence"/>
</dbReference>
<dbReference type="EMBL" id="NUYN01000033">
    <property type="protein sequence ID" value="PFN21252.1"/>
    <property type="molecule type" value="Genomic_DNA"/>
</dbReference>
<protein>
    <submittedName>
        <fullName evidence="2">DUF2164 domain-containing protein</fullName>
    </submittedName>
</protein>
<dbReference type="InterPro" id="IPR018680">
    <property type="entry name" value="DUF2164"/>
</dbReference>
<gene>
    <name evidence="1" type="ORF">CN425_22525</name>
    <name evidence="2" type="ORF">COJ50_20350</name>
</gene>
<evidence type="ECO:0000313" key="1">
    <source>
        <dbReference type="EMBL" id="PEV97581.1"/>
    </source>
</evidence>
<dbReference type="Pfam" id="PF09932">
    <property type="entry name" value="DUF2164"/>
    <property type="match status" value="1"/>
</dbReference>
<dbReference type="AlphaFoldDB" id="A0A2B1KB40"/>
<dbReference type="OrthoDB" id="573733at2"/>
<dbReference type="RefSeq" id="WP_000981078.1">
    <property type="nucleotide sequence ID" value="NZ_NTWE01000043.1"/>
</dbReference>
<dbReference type="Proteomes" id="UP000220635">
    <property type="component" value="Unassembled WGS sequence"/>
</dbReference>
<dbReference type="EMBL" id="NTWE01000043">
    <property type="protein sequence ID" value="PEV97581.1"/>
    <property type="molecule type" value="Genomic_DNA"/>
</dbReference>